<dbReference type="GO" id="GO:0006298">
    <property type="term" value="P:mismatch repair"/>
    <property type="evidence" value="ECO:0007669"/>
    <property type="project" value="InterPro"/>
</dbReference>
<dbReference type="InterPro" id="IPR007696">
    <property type="entry name" value="DNA_mismatch_repair_MutS_core"/>
</dbReference>
<dbReference type="Pfam" id="PF05192">
    <property type="entry name" value="MutS_III"/>
    <property type="match status" value="1"/>
</dbReference>
<dbReference type="FunFam" id="3.30.420.110:FF:000003">
    <property type="entry name" value="mutS protein homolog 4"/>
    <property type="match status" value="1"/>
</dbReference>
<organism evidence="5 6">
    <name type="scientific">Clytia hemisphaerica</name>
    <dbReference type="NCBI Taxonomy" id="252671"/>
    <lineage>
        <taxon>Eukaryota</taxon>
        <taxon>Metazoa</taxon>
        <taxon>Cnidaria</taxon>
        <taxon>Hydrozoa</taxon>
        <taxon>Hydroidolina</taxon>
        <taxon>Leptothecata</taxon>
        <taxon>Obeliida</taxon>
        <taxon>Clytiidae</taxon>
        <taxon>Clytia</taxon>
    </lineage>
</organism>
<dbReference type="SUPFAM" id="SSF53150">
    <property type="entry name" value="DNA repair protein MutS, domain II"/>
    <property type="match status" value="1"/>
</dbReference>
<feature type="compositionally biased region" description="Polar residues" evidence="2">
    <location>
        <begin position="59"/>
        <end position="75"/>
    </location>
</feature>
<sequence>SIKFFTPRSLKNKKFKDRMRKSNLPDYTPFTKNEGRKRAASNSAKFRMSMETPAMTSFATNSTISGNNRVLTSKHSGARSVPRSISTPGAGKNNMLLIAIAEGRGLAKGEIGLTSLDFKASEMVLSQFSDNATYVKVLTKIQVLQPNEIIMPTTACENGNMSPLFEAISQQNPHINLTTVQRKYFNETKGLECIKDVCVPEFQTVEMDVQNKYYCLATTAALVKYTEFVYNMVLAAKSLKVLFKGGEKTMLIDNTASSNLELVHNARDPRSLHSLYGVLNHTKTPGGGRLLRSNILQPPCDISTITQRYDCITELTEKEGLFRNLQTVLSRFLDVDQLISCLVQIPKKKDLRVFEKKIADSISLKHVIELIPTLQEALKDSENGLFKAYYQSLSDPRYENILEEIGTVIHDETHYHKGTLNMRTQKLFSVKPNVNGLLDVARRSHCEVIDDITEIVQQEAKDSGLPFTPNFNSTRGFHMQLTMSGRNITADQLPPKYVKVLQNRNVLSCTTEDLHV</sequence>
<feature type="domain" description="DNA mismatch repair protein MutS connector" evidence="3">
    <location>
        <begin position="97"/>
        <end position="227"/>
    </location>
</feature>
<dbReference type="InterPro" id="IPR007860">
    <property type="entry name" value="DNA_mmatch_repair_MutS_con_dom"/>
</dbReference>
<dbReference type="OrthoDB" id="276261at2759"/>
<evidence type="ECO:0000256" key="2">
    <source>
        <dbReference type="SAM" id="MobiDB-lite"/>
    </source>
</evidence>
<dbReference type="PANTHER" id="PTHR11361:SF21">
    <property type="entry name" value="MUTS PROTEIN HOMOLOG 4"/>
    <property type="match status" value="1"/>
</dbReference>
<dbReference type="Gene3D" id="3.30.420.110">
    <property type="entry name" value="MutS, connector domain"/>
    <property type="match status" value="1"/>
</dbReference>
<proteinExistence type="inferred from homology"/>
<dbReference type="InterPro" id="IPR036187">
    <property type="entry name" value="DNA_mismatch_repair_MutS_sf"/>
</dbReference>
<feature type="region of interest" description="Disordered" evidence="2">
    <location>
        <begin position="59"/>
        <end position="87"/>
    </location>
</feature>
<evidence type="ECO:0000259" key="4">
    <source>
        <dbReference type="Pfam" id="PF05192"/>
    </source>
</evidence>
<dbReference type="GO" id="GO:0030983">
    <property type="term" value="F:mismatched DNA binding"/>
    <property type="evidence" value="ECO:0007669"/>
    <property type="project" value="InterPro"/>
</dbReference>
<dbReference type="Pfam" id="PF05188">
    <property type="entry name" value="MutS_II"/>
    <property type="match status" value="1"/>
</dbReference>
<keyword evidence="6" id="KW-1185">Reference proteome</keyword>
<dbReference type="FunFam" id="1.10.1420.10:FF:000013">
    <property type="entry name" value="mutS protein homolog 4"/>
    <property type="match status" value="1"/>
</dbReference>
<dbReference type="GO" id="GO:0140664">
    <property type="term" value="F:ATP-dependent DNA damage sensor activity"/>
    <property type="evidence" value="ECO:0007669"/>
    <property type="project" value="InterPro"/>
</dbReference>
<dbReference type="Gene3D" id="1.10.1420.10">
    <property type="match status" value="1"/>
</dbReference>
<dbReference type="InterPro" id="IPR045076">
    <property type="entry name" value="MutS"/>
</dbReference>
<dbReference type="GO" id="GO:0005634">
    <property type="term" value="C:nucleus"/>
    <property type="evidence" value="ECO:0007669"/>
    <property type="project" value="TreeGrafter"/>
</dbReference>
<dbReference type="AlphaFoldDB" id="A0A7M5XGZ2"/>
<comment type="similarity">
    <text evidence="1">Belongs to the DNA mismatch repair MutS family.</text>
</comment>
<dbReference type="InterPro" id="IPR036678">
    <property type="entry name" value="MutS_con_dom_sf"/>
</dbReference>
<reference evidence="5" key="1">
    <citation type="submission" date="2021-01" db="UniProtKB">
        <authorList>
            <consortium name="EnsemblMetazoa"/>
        </authorList>
    </citation>
    <scope>IDENTIFICATION</scope>
</reference>
<dbReference type="Proteomes" id="UP000594262">
    <property type="component" value="Unplaced"/>
</dbReference>
<dbReference type="GO" id="GO:0005524">
    <property type="term" value="F:ATP binding"/>
    <property type="evidence" value="ECO:0007669"/>
    <property type="project" value="InterPro"/>
</dbReference>
<accession>A0A7M5XGZ2</accession>
<feature type="region of interest" description="Disordered" evidence="2">
    <location>
        <begin position="21"/>
        <end position="43"/>
    </location>
</feature>
<dbReference type="EnsemblMetazoa" id="CLYHEMT022759.1">
    <property type="protein sequence ID" value="CLYHEMP022759.1"/>
    <property type="gene ID" value="CLYHEMG022759"/>
</dbReference>
<protein>
    <submittedName>
        <fullName evidence="5">Uncharacterized protein</fullName>
    </submittedName>
</protein>
<dbReference type="SUPFAM" id="SSF48334">
    <property type="entry name" value="DNA repair protein MutS, domain III"/>
    <property type="match status" value="1"/>
</dbReference>
<evidence type="ECO:0000256" key="1">
    <source>
        <dbReference type="ARBA" id="ARBA00006271"/>
    </source>
</evidence>
<feature type="domain" description="DNA mismatch repair protein MutS core" evidence="4">
    <location>
        <begin position="257"/>
        <end position="441"/>
    </location>
</feature>
<evidence type="ECO:0000259" key="3">
    <source>
        <dbReference type="Pfam" id="PF05188"/>
    </source>
</evidence>
<dbReference type="PANTHER" id="PTHR11361">
    <property type="entry name" value="DNA MISMATCH REPAIR PROTEIN MUTS FAMILY MEMBER"/>
    <property type="match status" value="1"/>
</dbReference>
<evidence type="ECO:0000313" key="5">
    <source>
        <dbReference type="EnsemblMetazoa" id="CLYHEMP022759.1"/>
    </source>
</evidence>
<evidence type="ECO:0000313" key="6">
    <source>
        <dbReference type="Proteomes" id="UP000594262"/>
    </source>
</evidence>
<dbReference type="GO" id="GO:0007131">
    <property type="term" value="P:reciprocal meiotic recombination"/>
    <property type="evidence" value="ECO:0007669"/>
    <property type="project" value="TreeGrafter"/>
</dbReference>
<name>A0A7M5XGZ2_9CNID</name>